<gene>
    <name evidence="2" type="ORF">EFD62_13665</name>
</gene>
<dbReference type="RefSeq" id="WP_069195981.1">
    <property type="nucleotide sequence ID" value="NZ_RLII01000023.1"/>
</dbReference>
<name>A0A4Q0I1J1_9FIRM</name>
<dbReference type="AlphaFoldDB" id="A0A4Q0I1J1"/>
<protein>
    <recommendedName>
        <fullName evidence="1">RNA polymerase sigma-70 region 2 domain-containing protein</fullName>
    </recommendedName>
</protein>
<comment type="caution">
    <text evidence="2">The sequence shown here is derived from an EMBL/GenBank/DDBJ whole genome shotgun (WGS) entry which is preliminary data.</text>
</comment>
<evidence type="ECO:0000259" key="1">
    <source>
        <dbReference type="Pfam" id="PF04542"/>
    </source>
</evidence>
<evidence type="ECO:0000313" key="3">
    <source>
        <dbReference type="Proteomes" id="UP000289166"/>
    </source>
</evidence>
<dbReference type="GO" id="GO:0006352">
    <property type="term" value="P:DNA-templated transcription initiation"/>
    <property type="evidence" value="ECO:0007669"/>
    <property type="project" value="InterPro"/>
</dbReference>
<dbReference type="OrthoDB" id="9782703at2"/>
<dbReference type="Proteomes" id="UP000289166">
    <property type="component" value="Unassembled WGS sequence"/>
</dbReference>
<keyword evidence="3" id="KW-1185">Reference proteome</keyword>
<proteinExistence type="predicted"/>
<dbReference type="InterPro" id="IPR007627">
    <property type="entry name" value="RNA_pol_sigma70_r2"/>
</dbReference>
<reference evidence="3" key="1">
    <citation type="submission" date="2018-11" db="EMBL/GenBank/DDBJ databases">
        <title>Genome sequencing of a novel mesophilic and cellulolytic organism within the genus Hungateiclostridium.</title>
        <authorList>
            <person name="Rettenmaier R."/>
            <person name="Liebl W."/>
            <person name="Zverlov V."/>
        </authorList>
    </citation>
    <scope>NUCLEOTIDE SEQUENCE [LARGE SCALE GENOMIC DNA]</scope>
    <source>
        <strain evidence="3">N2K1</strain>
    </source>
</reference>
<sequence>MLIKNEIDNILYEDALSLLFSKNYERVYRLALSLTYDEELSKDITQITFMSAFEGLCKLKDKSKFDVWIRTIV</sequence>
<dbReference type="SUPFAM" id="SSF88946">
    <property type="entry name" value="Sigma2 domain of RNA polymerase sigma factors"/>
    <property type="match status" value="1"/>
</dbReference>
<dbReference type="EMBL" id="RLII01000023">
    <property type="protein sequence ID" value="RXE58140.1"/>
    <property type="molecule type" value="Genomic_DNA"/>
</dbReference>
<evidence type="ECO:0000313" key="2">
    <source>
        <dbReference type="EMBL" id="RXE58140.1"/>
    </source>
</evidence>
<dbReference type="Gene3D" id="1.10.1740.10">
    <property type="match status" value="1"/>
</dbReference>
<feature type="domain" description="RNA polymerase sigma-70 region 2" evidence="1">
    <location>
        <begin position="19"/>
        <end position="73"/>
    </location>
</feature>
<organism evidence="2 3">
    <name type="scientific">Acetivibrio mesophilus</name>
    <dbReference type="NCBI Taxonomy" id="2487273"/>
    <lineage>
        <taxon>Bacteria</taxon>
        <taxon>Bacillati</taxon>
        <taxon>Bacillota</taxon>
        <taxon>Clostridia</taxon>
        <taxon>Eubacteriales</taxon>
        <taxon>Oscillospiraceae</taxon>
        <taxon>Acetivibrio</taxon>
    </lineage>
</organism>
<dbReference type="Pfam" id="PF04542">
    <property type="entry name" value="Sigma70_r2"/>
    <property type="match status" value="1"/>
</dbReference>
<dbReference type="GO" id="GO:0003700">
    <property type="term" value="F:DNA-binding transcription factor activity"/>
    <property type="evidence" value="ECO:0007669"/>
    <property type="project" value="InterPro"/>
</dbReference>
<accession>A0A4Q0I1J1</accession>
<dbReference type="InterPro" id="IPR013325">
    <property type="entry name" value="RNA_pol_sigma_r2"/>
</dbReference>